<dbReference type="AlphaFoldDB" id="A0A811K0T7"/>
<protein>
    <recommendedName>
        <fullName evidence="5">Methyltransf_11 domain-containing protein</fullName>
    </recommendedName>
</protein>
<dbReference type="SUPFAM" id="SSF53335">
    <property type="entry name" value="S-adenosyl-L-methionine-dependent methyltransferases"/>
    <property type="match status" value="1"/>
</dbReference>
<organism evidence="3 4">
    <name type="scientific">Bursaphelenchus okinawaensis</name>
    <dbReference type="NCBI Taxonomy" id="465554"/>
    <lineage>
        <taxon>Eukaryota</taxon>
        <taxon>Metazoa</taxon>
        <taxon>Ecdysozoa</taxon>
        <taxon>Nematoda</taxon>
        <taxon>Chromadorea</taxon>
        <taxon>Rhabditida</taxon>
        <taxon>Tylenchina</taxon>
        <taxon>Tylenchomorpha</taxon>
        <taxon>Aphelenchoidea</taxon>
        <taxon>Aphelenchoididae</taxon>
        <taxon>Bursaphelenchus</taxon>
    </lineage>
</organism>
<dbReference type="InterPro" id="IPR029063">
    <property type="entry name" value="SAM-dependent_MTases_sf"/>
</dbReference>
<evidence type="ECO:0000313" key="3">
    <source>
        <dbReference type="EMBL" id="CAD5209044.1"/>
    </source>
</evidence>
<gene>
    <name evidence="3" type="ORF">BOKJ2_LOCUS2483</name>
</gene>
<evidence type="ECO:0000313" key="4">
    <source>
        <dbReference type="Proteomes" id="UP000614601"/>
    </source>
</evidence>
<feature type="domain" description="Methyltransferase" evidence="2">
    <location>
        <begin position="53"/>
        <end position="127"/>
    </location>
</feature>
<sequence>MSRPEFSGPPELFYNETEAKKYAGNSRMMEIQTEMAARAVELMALADPETAFILDIGCGSGISGQYLTDEGLAWMGIDISAPMLQQAKEYMEVEEDLILGDIGNGLPFRPGVFDGAISISAIQWLCHANRSDENPAKRLLTFFQTLFGSLASGARAVFQFYPENPEQADLICQQANKAGFSGGLVVDFPQSTKAKKVYLVAMTSGIQRLPKALTGEEQPQTQVDNAGRRTFNTGRKVDKKLIPGTREWVEWKKQRQRNRGREVQVSKGTLQGEEVKVNDGTVYVFKSIPYAEPPVDNLRFKKPVEIANSDSVIDTTVYTSTCPNGFDLLTPQNVSEDCLYFSVFANKNCLEKACPVVFFVHDAINEPLSTSDFDELNVAEKFAFDDIVFVRPKYRSSIYGFLEVSKPIDEAPFNVGLHDLKLALNFVYKEINAFGGDPTKITVFGSSYGADLALLLLNSPQIRHIPIYQAILFNGMPSVGGGHSQNATQNVLKMLKCEYDQDEVPLNSTESLDCLYDKSTDELERAVFQTQTSETYWGPRFDQDLIPANDHEQLRDLWQPIPLLLILYAPTSNTDHAPNLDAAESCEILLPYFGYYSNSTLNKCVEFYSSDNRKSYSDALYAYTVKMARMNNAKGSTSYIGIIGEKVDNPDKIKFFVENATEIETDNEAKIISKYNEKIRRFIKGLDGGKLKQ</sequence>
<dbReference type="InterPro" id="IPR002018">
    <property type="entry name" value="CarbesteraseB"/>
</dbReference>
<dbReference type="Pfam" id="PF00135">
    <property type="entry name" value="COesterase"/>
    <property type="match status" value="1"/>
</dbReference>
<evidence type="ECO:0000259" key="2">
    <source>
        <dbReference type="Pfam" id="PF13649"/>
    </source>
</evidence>
<dbReference type="InterPro" id="IPR039769">
    <property type="entry name" value="Bud23-like"/>
</dbReference>
<dbReference type="Proteomes" id="UP000614601">
    <property type="component" value="Unassembled WGS sequence"/>
</dbReference>
<dbReference type="FunFam" id="3.40.50.150:FF:000216">
    <property type="entry name" value="S-adenosylmethionine-dependent methyltransferase, putative"/>
    <property type="match status" value="1"/>
</dbReference>
<dbReference type="EMBL" id="CAJFDH010000002">
    <property type="protein sequence ID" value="CAD5209044.1"/>
    <property type="molecule type" value="Genomic_DNA"/>
</dbReference>
<dbReference type="Proteomes" id="UP000783686">
    <property type="component" value="Unassembled WGS sequence"/>
</dbReference>
<dbReference type="CDD" id="cd02440">
    <property type="entry name" value="AdoMet_MTases"/>
    <property type="match status" value="1"/>
</dbReference>
<name>A0A811K0T7_9BILA</name>
<dbReference type="PANTHER" id="PTHR12734">
    <property type="entry name" value="METHYLTRANSFERASE-RELATED"/>
    <property type="match status" value="1"/>
</dbReference>
<dbReference type="SUPFAM" id="SSF53474">
    <property type="entry name" value="alpha/beta-Hydrolases"/>
    <property type="match status" value="1"/>
</dbReference>
<reference evidence="3" key="1">
    <citation type="submission" date="2020-09" db="EMBL/GenBank/DDBJ databases">
        <authorList>
            <person name="Kikuchi T."/>
        </authorList>
    </citation>
    <scope>NUCLEOTIDE SEQUENCE</scope>
    <source>
        <strain evidence="3">SH1</strain>
    </source>
</reference>
<dbReference type="PANTHER" id="PTHR12734:SF0">
    <property type="entry name" value="18S RRNA (GUANINE-N(7))-METHYLTRANSFERASE-RELATED"/>
    <property type="match status" value="1"/>
</dbReference>
<dbReference type="Pfam" id="PF13649">
    <property type="entry name" value="Methyltransf_25"/>
    <property type="match status" value="1"/>
</dbReference>
<evidence type="ECO:0008006" key="5">
    <source>
        <dbReference type="Google" id="ProtNLM"/>
    </source>
</evidence>
<dbReference type="InterPro" id="IPR029058">
    <property type="entry name" value="AB_hydrolase_fold"/>
</dbReference>
<dbReference type="GO" id="GO:0016435">
    <property type="term" value="F:rRNA (guanine) methyltransferase activity"/>
    <property type="evidence" value="ECO:0007669"/>
    <property type="project" value="InterPro"/>
</dbReference>
<accession>A0A811K0T7</accession>
<comment type="caution">
    <text evidence="3">The sequence shown here is derived from an EMBL/GenBank/DDBJ whole genome shotgun (WGS) entry which is preliminary data.</text>
</comment>
<dbReference type="EMBL" id="CAJFCW020000002">
    <property type="protein sequence ID" value="CAG9088332.1"/>
    <property type="molecule type" value="Genomic_DNA"/>
</dbReference>
<dbReference type="Gene3D" id="3.40.50.150">
    <property type="entry name" value="Vaccinia Virus protein VP39"/>
    <property type="match status" value="1"/>
</dbReference>
<evidence type="ECO:0000259" key="1">
    <source>
        <dbReference type="Pfam" id="PF00135"/>
    </source>
</evidence>
<dbReference type="Gene3D" id="3.40.50.1820">
    <property type="entry name" value="alpha/beta hydrolase"/>
    <property type="match status" value="1"/>
</dbReference>
<dbReference type="GO" id="GO:0005730">
    <property type="term" value="C:nucleolus"/>
    <property type="evidence" value="ECO:0007669"/>
    <property type="project" value="TreeGrafter"/>
</dbReference>
<proteinExistence type="predicted"/>
<dbReference type="InterPro" id="IPR041698">
    <property type="entry name" value="Methyltransf_25"/>
</dbReference>
<dbReference type="OrthoDB" id="2877at2759"/>
<keyword evidence="4" id="KW-1185">Reference proteome</keyword>
<dbReference type="GO" id="GO:0070476">
    <property type="term" value="P:rRNA (guanine-N7)-methylation"/>
    <property type="evidence" value="ECO:0007669"/>
    <property type="project" value="InterPro"/>
</dbReference>
<feature type="domain" description="Carboxylesterase type B" evidence="1">
    <location>
        <begin position="261"/>
        <end position="565"/>
    </location>
</feature>